<evidence type="ECO:0000256" key="4">
    <source>
        <dbReference type="ARBA" id="ARBA00022692"/>
    </source>
</evidence>
<evidence type="ECO:0000256" key="5">
    <source>
        <dbReference type="ARBA" id="ARBA00022970"/>
    </source>
</evidence>
<dbReference type="InterPro" id="IPR052157">
    <property type="entry name" value="BCAA_transport_permease"/>
</dbReference>
<feature type="transmembrane region" description="Helical" evidence="9">
    <location>
        <begin position="38"/>
        <end position="58"/>
    </location>
</feature>
<feature type="transmembrane region" description="Helical" evidence="9">
    <location>
        <begin position="264"/>
        <end position="284"/>
    </location>
</feature>
<dbReference type="Pfam" id="PF02653">
    <property type="entry name" value="BPD_transp_2"/>
    <property type="match status" value="1"/>
</dbReference>
<evidence type="ECO:0000256" key="6">
    <source>
        <dbReference type="ARBA" id="ARBA00022989"/>
    </source>
</evidence>
<sequence length="294" mass="30829">MMIAEQLPQYFVSGITAGSIYALIALGFCLIHNATRIVNFAQGEFVMLGALTTISFVSDLGFPIWLGAILSVFIVTAVGLLLEKGPIRHSKDASPLTLIMITVGASIAIQGSGMVIWGKDAHTLPPIGGYHYIRVLNASVIPQTIVIVAVVTVLLLLLYFFFHRTMVGKAIRAVSENSEGAALIGIPVRALVTASFGLSGAIGAIAGILVTPLTTMSYQSGLMLGLKGFAAAILGGFGSFPGAVFGGFLLGLMESFGAGFVSSTYKDAVAFLVLLAILFCRPQGLFGKVQVRRV</sequence>
<protein>
    <submittedName>
        <fullName evidence="10">Branched-chain amino acid ABC transporter permease</fullName>
    </submittedName>
</protein>
<keyword evidence="5" id="KW-0029">Amino-acid transport</keyword>
<evidence type="ECO:0000256" key="1">
    <source>
        <dbReference type="ARBA" id="ARBA00004651"/>
    </source>
</evidence>
<keyword evidence="2" id="KW-0813">Transport</keyword>
<gene>
    <name evidence="10" type="ORF">ENG14_00595</name>
</gene>
<dbReference type="GO" id="GO:0022857">
    <property type="term" value="F:transmembrane transporter activity"/>
    <property type="evidence" value="ECO:0007669"/>
    <property type="project" value="InterPro"/>
</dbReference>
<dbReference type="InterPro" id="IPR001851">
    <property type="entry name" value="ABC_transp_permease"/>
</dbReference>
<evidence type="ECO:0000256" key="8">
    <source>
        <dbReference type="ARBA" id="ARBA00037998"/>
    </source>
</evidence>
<name>A0A7C0WR54_9BACT</name>
<keyword evidence="6 9" id="KW-1133">Transmembrane helix</keyword>
<organism evidence="10">
    <name type="scientific">Thermodesulforhabdus norvegica</name>
    <dbReference type="NCBI Taxonomy" id="39841"/>
    <lineage>
        <taxon>Bacteria</taxon>
        <taxon>Pseudomonadati</taxon>
        <taxon>Thermodesulfobacteriota</taxon>
        <taxon>Syntrophobacteria</taxon>
        <taxon>Syntrophobacterales</taxon>
        <taxon>Thermodesulforhabdaceae</taxon>
        <taxon>Thermodesulforhabdus</taxon>
    </lineage>
</organism>
<comment type="similarity">
    <text evidence="8">Belongs to the binding-protein-dependent transport system permease family. LivHM subfamily.</text>
</comment>
<keyword evidence="3" id="KW-1003">Cell membrane</keyword>
<feature type="transmembrane region" description="Helical" evidence="9">
    <location>
        <begin position="183"/>
        <end position="209"/>
    </location>
</feature>
<feature type="transmembrane region" description="Helical" evidence="9">
    <location>
        <begin position="229"/>
        <end position="252"/>
    </location>
</feature>
<feature type="transmembrane region" description="Helical" evidence="9">
    <location>
        <begin position="94"/>
        <end position="117"/>
    </location>
</feature>
<keyword evidence="4 9" id="KW-0812">Transmembrane</keyword>
<feature type="transmembrane region" description="Helical" evidence="9">
    <location>
        <begin position="140"/>
        <end position="162"/>
    </location>
</feature>
<dbReference type="AlphaFoldDB" id="A0A7C0WR54"/>
<feature type="transmembrane region" description="Helical" evidence="9">
    <location>
        <begin position="12"/>
        <end position="31"/>
    </location>
</feature>
<dbReference type="PANTHER" id="PTHR11795">
    <property type="entry name" value="BRANCHED-CHAIN AMINO ACID TRANSPORT SYSTEM PERMEASE PROTEIN LIVH"/>
    <property type="match status" value="1"/>
</dbReference>
<dbReference type="GO" id="GO:0005886">
    <property type="term" value="C:plasma membrane"/>
    <property type="evidence" value="ECO:0007669"/>
    <property type="project" value="UniProtKB-SubCell"/>
</dbReference>
<dbReference type="GO" id="GO:0006865">
    <property type="term" value="P:amino acid transport"/>
    <property type="evidence" value="ECO:0007669"/>
    <property type="project" value="UniProtKB-KW"/>
</dbReference>
<evidence type="ECO:0000256" key="7">
    <source>
        <dbReference type="ARBA" id="ARBA00023136"/>
    </source>
</evidence>
<keyword evidence="7 9" id="KW-0472">Membrane</keyword>
<evidence type="ECO:0000256" key="9">
    <source>
        <dbReference type="SAM" id="Phobius"/>
    </source>
</evidence>
<dbReference type="Proteomes" id="UP000886355">
    <property type="component" value="Unassembled WGS sequence"/>
</dbReference>
<evidence type="ECO:0000313" key="10">
    <source>
        <dbReference type="EMBL" id="HDL89384.1"/>
    </source>
</evidence>
<evidence type="ECO:0000256" key="3">
    <source>
        <dbReference type="ARBA" id="ARBA00022475"/>
    </source>
</evidence>
<accession>A0A7C0WR54</accession>
<reference evidence="10" key="1">
    <citation type="journal article" date="2020" name="mSystems">
        <title>Genome- and Community-Level Interaction Insights into Carbon Utilization and Element Cycling Functions of Hydrothermarchaeota in Hydrothermal Sediment.</title>
        <authorList>
            <person name="Zhou Z."/>
            <person name="Liu Y."/>
            <person name="Xu W."/>
            <person name="Pan J."/>
            <person name="Luo Z.H."/>
            <person name="Li M."/>
        </authorList>
    </citation>
    <scope>NUCLEOTIDE SEQUENCE [LARGE SCALE GENOMIC DNA]</scope>
    <source>
        <strain evidence="10">HyVt-19</strain>
    </source>
</reference>
<comment type="caution">
    <text evidence="10">The sequence shown here is derived from an EMBL/GenBank/DDBJ whole genome shotgun (WGS) entry which is preliminary data.</text>
</comment>
<dbReference type="EMBL" id="DQZW01000027">
    <property type="protein sequence ID" value="HDL89384.1"/>
    <property type="molecule type" value="Genomic_DNA"/>
</dbReference>
<evidence type="ECO:0000256" key="2">
    <source>
        <dbReference type="ARBA" id="ARBA00022448"/>
    </source>
</evidence>
<dbReference type="CDD" id="cd06582">
    <property type="entry name" value="TM_PBP1_LivH_like"/>
    <property type="match status" value="1"/>
</dbReference>
<proteinExistence type="inferred from homology"/>
<comment type="subcellular location">
    <subcellularLocation>
        <location evidence="1">Cell membrane</location>
        <topology evidence="1">Multi-pass membrane protein</topology>
    </subcellularLocation>
</comment>
<feature type="transmembrane region" description="Helical" evidence="9">
    <location>
        <begin position="64"/>
        <end position="82"/>
    </location>
</feature>
<dbReference type="PANTHER" id="PTHR11795:SF450">
    <property type="entry name" value="ABC TRANSPORTER PERMEASE PROTEIN"/>
    <property type="match status" value="1"/>
</dbReference>